<keyword evidence="2" id="KW-0479">Metal-binding</keyword>
<dbReference type="EMBL" id="DQAY01000203">
    <property type="protein sequence ID" value="HCO27679.1"/>
    <property type="molecule type" value="Genomic_DNA"/>
</dbReference>
<dbReference type="InterPro" id="IPR000917">
    <property type="entry name" value="Sulfatase_N"/>
</dbReference>
<feature type="region of interest" description="Disordered" evidence="5">
    <location>
        <begin position="279"/>
        <end position="298"/>
    </location>
</feature>
<sequence>MRPILHLLTFILILLVSLKDCPADTPDSGKPNIILVITDDQGYGDIAAHGNQMIKTPNLDQLYQKSLRLTNFHVDPTCAPTRSALMTGRYSTRTGVWHTIMGRSLMDTNEVTLAEVFKSNGYRTGLFGKWHLGDNYPLRPQDQGFETVVQHGGGGVGQTPDDWQNDYFSDTYLRNGKPEKFQGYCTDIWFDEALKFIEADRTKPFFAYLSTNAPHSPYLVDPEYSDPYEDKGVPKKMAAFYGMITNIDENMGRLLRYLKESGLEKNTILIFMTDNGTAAGLQRPSPEDLSKKQQRRLSKGKPITLETWPGFNARMRGTKGSEYDGGHRVPCYIHWPQGGLTGGKNINQLTAHIDILPTLADLCDLTISSELKLDGTSLVPILTGNKDALRNRTLIVHSQRIESPEKWRKSSVMAERWRLVNEKELYDIQNDPGQTKNVAAEYAGVVKYLSAEYEKWWSSLTPVFSRYVAIGIGSRFENPSHLTCHDWHAPIEQVPWNHQLIAKNPVANGFWIVDVTEPGTYEITLRCRPESAHHPLKKGNARIQIGDVKREQAVSEGDLSTTFEVDLTRGQKKLQTWLDEGNGVTRGAFFVEIFRKEKK</sequence>
<feature type="signal peptide" evidence="6">
    <location>
        <begin position="1"/>
        <end position="22"/>
    </location>
</feature>
<name>A0A3D3RFT3_9PLAN</name>
<evidence type="ECO:0000256" key="1">
    <source>
        <dbReference type="ARBA" id="ARBA00008779"/>
    </source>
</evidence>
<proteinExistence type="inferred from homology"/>
<dbReference type="InterPro" id="IPR050738">
    <property type="entry name" value="Sulfatase"/>
</dbReference>
<comment type="caution">
    <text evidence="8">The sequence shown here is derived from an EMBL/GenBank/DDBJ whole genome shotgun (WGS) entry which is preliminary data.</text>
</comment>
<protein>
    <submittedName>
        <fullName evidence="8">N-acetylgalactosamine 6-sulfate sulfatase</fullName>
    </submittedName>
</protein>
<evidence type="ECO:0000313" key="8">
    <source>
        <dbReference type="EMBL" id="HCO27679.1"/>
    </source>
</evidence>
<dbReference type="PANTHER" id="PTHR42693">
    <property type="entry name" value="ARYLSULFATASE FAMILY MEMBER"/>
    <property type="match status" value="1"/>
</dbReference>
<dbReference type="InterPro" id="IPR017850">
    <property type="entry name" value="Alkaline_phosphatase_core_sf"/>
</dbReference>
<accession>A0A3D3RFT3</accession>
<dbReference type="GO" id="GO:0046872">
    <property type="term" value="F:metal ion binding"/>
    <property type="evidence" value="ECO:0007669"/>
    <property type="project" value="UniProtKB-KW"/>
</dbReference>
<evidence type="ECO:0000313" key="9">
    <source>
        <dbReference type="Proteomes" id="UP000263642"/>
    </source>
</evidence>
<keyword evidence="4" id="KW-0106">Calcium</keyword>
<dbReference type="InterPro" id="IPR024607">
    <property type="entry name" value="Sulfatase_CS"/>
</dbReference>
<dbReference type="Pfam" id="PF00884">
    <property type="entry name" value="Sulfatase"/>
    <property type="match status" value="1"/>
</dbReference>
<dbReference type="AlphaFoldDB" id="A0A3D3RFT3"/>
<keyword evidence="6" id="KW-0732">Signal</keyword>
<dbReference type="Gene3D" id="3.30.1120.10">
    <property type="match status" value="1"/>
</dbReference>
<evidence type="ECO:0000259" key="7">
    <source>
        <dbReference type="Pfam" id="PF00884"/>
    </source>
</evidence>
<dbReference type="CDD" id="cd16146">
    <property type="entry name" value="ARS_like"/>
    <property type="match status" value="1"/>
</dbReference>
<dbReference type="SUPFAM" id="SSF53649">
    <property type="entry name" value="Alkaline phosphatase-like"/>
    <property type="match status" value="1"/>
</dbReference>
<evidence type="ECO:0000256" key="2">
    <source>
        <dbReference type="ARBA" id="ARBA00022723"/>
    </source>
</evidence>
<evidence type="ECO:0000256" key="5">
    <source>
        <dbReference type="SAM" id="MobiDB-lite"/>
    </source>
</evidence>
<feature type="chain" id="PRO_5017558977" evidence="6">
    <location>
        <begin position="23"/>
        <end position="599"/>
    </location>
</feature>
<keyword evidence="3" id="KW-0378">Hydrolase</keyword>
<comment type="similarity">
    <text evidence="1">Belongs to the sulfatase family.</text>
</comment>
<dbReference type="PANTHER" id="PTHR42693:SF53">
    <property type="entry name" value="ENDO-4-O-SULFATASE"/>
    <property type="match status" value="1"/>
</dbReference>
<dbReference type="PROSITE" id="PS00523">
    <property type="entry name" value="SULFATASE_1"/>
    <property type="match status" value="1"/>
</dbReference>
<reference evidence="8 9" key="1">
    <citation type="journal article" date="2018" name="Nat. Biotechnol.">
        <title>A standardized bacterial taxonomy based on genome phylogeny substantially revises the tree of life.</title>
        <authorList>
            <person name="Parks D.H."/>
            <person name="Chuvochina M."/>
            <person name="Waite D.W."/>
            <person name="Rinke C."/>
            <person name="Skarshewski A."/>
            <person name="Chaumeil P.A."/>
            <person name="Hugenholtz P."/>
        </authorList>
    </citation>
    <scope>NUCLEOTIDE SEQUENCE [LARGE SCALE GENOMIC DNA]</scope>
    <source>
        <strain evidence="8">UBA9375</strain>
    </source>
</reference>
<organism evidence="8 9">
    <name type="scientific">Gimesia maris</name>
    <dbReference type="NCBI Taxonomy" id="122"/>
    <lineage>
        <taxon>Bacteria</taxon>
        <taxon>Pseudomonadati</taxon>
        <taxon>Planctomycetota</taxon>
        <taxon>Planctomycetia</taxon>
        <taxon>Planctomycetales</taxon>
        <taxon>Planctomycetaceae</taxon>
        <taxon>Gimesia</taxon>
    </lineage>
</organism>
<evidence type="ECO:0000256" key="6">
    <source>
        <dbReference type="SAM" id="SignalP"/>
    </source>
</evidence>
<gene>
    <name evidence="8" type="ORF">DIT97_33495</name>
</gene>
<dbReference type="Gene3D" id="3.40.720.10">
    <property type="entry name" value="Alkaline Phosphatase, subunit A"/>
    <property type="match status" value="1"/>
</dbReference>
<dbReference type="FunFam" id="3.40.720.10:FF:000070">
    <property type="entry name" value="Arylsulfatase A"/>
    <property type="match status" value="1"/>
</dbReference>
<evidence type="ECO:0000256" key="3">
    <source>
        <dbReference type="ARBA" id="ARBA00022801"/>
    </source>
</evidence>
<dbReference type="Proteomes" id="UP000263642">
    <property type="component" value="Unassembled WGS sequence"/>
</dbReference>
<evidence type="ECO:0000256" key="4">
    <source>
        <dbReference type="ARBA" id="ARBA00022837"/>
    </source>
</evidence>
<dbReference type="GO" id="GO:0004065">
    <property type="term" value="F:arylsulfatase activity"/>
    <property type="evidence" value="ECO:0007669"/>
    <property type="project" value="TreeGrafter"/>
</dbReference>
<feature type="domain" description="Sulfatase N-terminal" evidence="7">
    <location>
        <begin position="31"/>
        <end position="364"/>
    </location>
</feature>